<gene>
    <name evidence="9" type="primary">atp4</name>
</gene>
<feature type="transmembrane region" description="Helical" evidence="8">
    <location>
        <begin position="20"/>
        <end position="40"/>
    </location>
</feature>
<proteinExistence type="predicted"/>
<sequence>MLNVSVISFTTLILISQNIILLNEETLILICFVTFLWLLLSRLSSSMKKDLENRALDIQNLIANSFEQVITSLNNELQTQTEFKNLTHNFKLLKEHFVDLNLFISCKLEKFTLDNYQETFKKKLIFVQRLENQSSKLLALLIVKKLNKAINLKTYYWTTFKVPVLVCAYKISLREYLEEV</sequence>
<geneLocation type="mitochondrion" evidence="9"/>
<keyword evidence="6 9" id="KW-0496">Mitochondrion</keyword>
<evidence type="ECO:0000256" key="6">
    <source>
        <dbReference type="ARBA" id="ARBA00023128"/>
    </source>
</evidence>
<keyword evidence="4" id="KW-0375">Hydrogen ion transport</keyword>
<reference evidence="9" key="1">
    <citation type="submission" date="2020-07" db="EMBL/GenBank/DDBJ databases">
        <title>Complete mitochondrial genomes reveal population-level patterns in the widespread red alga Gelidiella fanii (Gelidiales, Rhodophyta).</title>
        <authorList>
            <person name="Boo G.H."/>
            <person name="Zubia M."/>
            <person name="Hughey J.R."/>
            <person name="Sherwood A.R."/>
            <person name="Fujii M.T."/>
            <person name="Boo S.M."/>
            <person name="Miller K.A."/>
        </authorList>
    </citation>
    <scope>NUCLEOTIDE SEQUENCE</scope>
</reference>
<dbReference type="GO" id="GO:0015986">
    <property type="term" value="P:proton motive force-driven ATP synthesis"/>
    <property type="evidence" value="ECO:0007669"/>
    <property type="project" value="InterPro"/>
</dbReference>
<evidence type="ECO:0000256" key="7">
    <source>
        <dbReference type="ARBA" id="ARBA00023136"/>
    </source>
</evidence>
<evidence type="ECO:0000256" key="2">
    <source>
        <dbReference type="ARBA" id="ARBA00022448"/>
    </source>
</evidence>
<keyword evidence="8" id="KW-1133">Transmembrane helix</keyword>
<dbReference type="Pfam" id="PF05405">
    <property type="entry name" value="Mt_ATP-synt_B"/>
    <property type="match status" value="1"/>
</dbReference>
<evidence type="ECO:0000256" key="5">
    <source>
        <dbReference type="ARBA" id="ARBA00023065"/>
    </source>
</evidence>
<evidence type="ECO:0000313" key="9">
    <source>
        <dbReference type="EMBL" id="QNM39457.1"/>
    </source>
</evidence>
<dbReference type="GO" id="GO:0015078">
    <property type="term" value="F:proton transmembrane transporter activity"/>
    <property type="evidence" value="ECO:0007669"/>
    <property type="project" value="InterPro"/>
</dbReference>
<dbReference type="RefSeq" id="YP_009988319.1">
    <property type="nucleotide sequence ID" value="NC_052713.1"/>
</dbReference>
<protein>
    <submittedName>
        <fullName evidence="9">Atp4</fullName>
    </submittedName>
</protein>
<keyword evidence="7 8" id="KW-0472">Membrane</keyword>
<keyword evidence="8" id="KW-0812">Transmembrane</keyword>
<keyword evidence="5" id="KW-0406">Ion transport</keyword>
<evidence type="ECO:0000256" key="8">
    <source>
        <dbReference type="SAM" id="Phobius"/>
    </source>
</evidence>
<comment type="subcellular location">
    <subcellularLocation>
        <location evidence="1">Mitochondrion membrane</location>
    </subcellularLocation>
</comment>
<keyword evidence="3" id="KW-0138">CF(0)</keyword>
<dbReference type="GeneID" id="62620093"/>
<accession>A0A7G9IVR3</accession>
<dbReference type="GO" id="GO:0045259">
    <property type="term" value="C:proton-transporting ATP synthase complex"/>
    <property type="evidence" value="ECO:0007669"/>
    <property type="project" value="UniProtKB-KW"/>
</dbReference>
<evidence type="ECO:0000256" key="4">
    <source>
        <dbReference type="ARBA" id="ARBA00022781"/>
    </source>
</evidence>
<dbReference type="EMBL" id="MT742596">
    <property type="protein sequence ID" value="QNM39457.1"/>
    <property type="molecule type" value="Genomic_DNA"/>
</dbReference>
<evidence type="ECO:0000256" key="1">
    <source>
        <dbReference type="ARBA" id="ARBA00004325"/>
    </source>
</evidence>
<keyword evidence="2" id="KW-0813">Transport</keyword>
<dbReference type="EMBL" id="MT742597">
    <property type="protein sequence ID" value="QNM39480.1"/>
    <property type="molecule type" value="Genomic_DNA"/>
</dbReference>
<name>A0A7G9IVR3_9FLOR</name>
<dbReference type="GO" id="GO:0031966">
    <property type="term" value="C:mitochondrial membrane"/>
    <property type="evidence" value="ECO:0007669"/>
    <property type="project" value="UniProtKB-SubCell"/>
</dbReference>
<dbReference type="AlphaFoldDB" id="A0A7G9IVR3"/>
<organism evidence="9">
    <name type="scientific">Gelidiella fanii</name>
    <dbReference type="NCBI Taxonomy" id="485435"/>
    <lineage>
        <taxon>Eukaryota</taxon>
        <taxon>Rhodophyta</taxon>
        <taxon>Florideophyceae</taxon>
        <taxon>Rhodymeniophycidae</taxon>
        <taxon>Gelidiales</taxon>
        <taxon>Gelidiellaceae</taxon>
        <taxon>Gelidiella</taxon>
    </lineage>
</organism>
<evidence type="ECO:0000256" key="3">
    <source>
        <dbReference type="ARBA" id="ARBA00022547"/>
    </source>
</evidence>
<dbReference type="InterPro" id="IPR008688">
    <property type="entry name" value="ATP_synth_Bsub_B/MI25"/>
</dbReference>